<feature type="domain" description="Pyridoxamine 5'-phosphate oxidase N-terminal" evidence="1">
    <location>
        <begin position="2"/>
        <end position="108"/>
    </location>
</feature>
<dbReference type="Proteomes" id="UP000198324">
    <property type="component" value="Unassembled WGS sequence"/>
</dbReference>
<organism evidence="2 3">
    <name type="scientific">Humidesulfovibrio mexicanus</name>
    <dbReference type="NCBI Taxonomy" id="147047"/>
    <lineage>
        <taxon>Bacteria</taxon>
        <taxon>Pseudomonadati</taxon>
        <taxon>Thermodesulfobacteriota</taxon>
        <taxon>Desulfovibrionia</taxon>
        <taxon>Desulfovibrionales</taxon>
        <taxon>Desulfovibrionaceae</taxon>
        <taxon>Humidesulfovibrio</taxon>
    </lineage>
</organism>
<dbReference type="Pfam" id="PF01243">
    <property type="entry name" value="PNPOx_N"/>
    <property type="match status" value="1"/>
</dbReference>
<dbReference type="AlphaFoldDB" id="A0A239AQD3"/>
<accession>A0A239AQD3</accession>
<evidence type="ECO:0000259" key="1">
    <source>
        <dbReference type="Pfam" id="PF01243"/>
    </source>
</evidence>
<dbReference type="EMBL" id="FZOC01000004">
    <property type="protein sequence ID" value="SNR97769.1"/>
    <property type="molecule type" value="Genomic_DNA"/>
</dbReference>
<dbReference type="SUPFAM" id="SSF50475">
    <property type="entry name" value="FMN-binding split barrel"/>
    <property type="match status" value="1"/>
</dbReference>
<evidence type="ECO:0000313" key="2">
    <source>
        <dbReference type="EMBL" id="SNR97769.1"/>
    </source>
</evidence>
<dbReference type="OrthoDB" id="7061375at2"/>
<name>A0A239AQD3_9BACT</name>
<keyword evidence="3" id="KW-1185">Reference proteome</keyword>
<protein>
    <submittedName>
        <fullName evidence="2">Pyridoxamine 5'-phosphate oxidase</fullName>
    </submittedName>
</protein>
<evidence type="ECO:0000313" key="3">
    <source>
        <dbReference type="Proteomes" id="UP000198324"/>
    </source>
</evidence>
<gene>
    <name evidence="2" type="ORF">SAMN04488503_2149</name>
</gene>
<dbReference type="Gene3D" id="2.30.110.10">
    <property type="entry name" value="Electron Transport, Fmn-binding Protein, Chain A"/>
    <property type="match status" value="1"/>
</dbReference>
<reference evidence="2 3" key="1">
    <citation type="submission" date="2017-06" db="EMBL/GenBank/DDBJ databases">
        <authorList>
            <person name="Kim H.J."/>
            <person name="Triplett B.A."/>
        </authorList>
    </citation>
    <scope>NUCLEOTIDE SEQUENCE [LARGE SCALE GENOMIC DNA]</scope>
    <source>
        <strain evidence="2 3">DSM 13116</strain>
    </source>
</reference>
<dbReference type="InterPro" id="IPR011576">
    <property type="entry name" value="Pyridox_Oxase_N"/>
</dbReference>
<dbReference type="InterPro" id="IPR012349">
    <property type="entry name" value="Split_barrel_FMN-bd"/>
</dbReference>
<sequence>MLKKIATLVQGAGHCVLATCGGEGAAPHTSLMSFCAADDCLEFWMASLADTRKHRNLLANPNASLLFDDRGLSGAAAGPSLALTVSARLAPFTSPELETLALGALAARHPALRDFLALEGVVPLRLQAVSFQLLSGLSDVFFIEAEKMLDAGTRRA</sequence>
<dbReference type="RefSeq" id="WP_089274369.1">
    <property type="nucleotide sequence ID" value="NZ_FZOC01000004.1"/>
</dbReference>
<proteinExistence type="predicted"/>